<dbReference type="OrthoDB" id="333024at2759"/>
<dbReference type="AlphaFoldDB" id="A0A2C6KEU6"/>
<gene>
    <name evidence="1" type="ORF">CSUI_011297</name>
</gene>
<reference evidence="1 2" key="1">
    <citation type="journal article" date="2017" name="Int. J. Parasitol.">
        <title>The genome of the protozoan parasite Cystoisospora suis and a reverse vaccinology approach to identify vaccine candidates.</title>
        <authorList>
            <person name="Palmieri N."/>
            <person name="Shrestha A."/>
            <person name="Ruttkowski B."/>
            <person name="Beck T."/>
            <person name="Vogl C."/>
            <person name="Tomley F."/>
            <person name="Blake D.P."/>
            <person name="Joachim A."/>
        </authorList>
    </citation>
    <scope>NUCLEOTIDE SEQUENCE [LARGE SCALE GENOMIC DNA]</scope>
    <source>
        <strain evidence="1 2">Wien I</strain>
    </source>
</reference>
<organism evidence="1 2">
    <name type="scientific">Cystoisospora suis</name>
    <dbReference type="NCBI Taxonomy" id="483139"/>
    <lineage>
        <taxon>Eukaryota</taxon>
        <taxon>Sar</taxon>
        <taxon>Alveolata</taxon>
        <taxon>Apicomplexa</taxon>
        <taxon>Conoidasida</taxon>
        <taxon>Coccidia</taxon>
        <taxon>Eucoccidiorida</taxon>
        <taxon>Eimeriorina</taxon>
        <taxon>Sarcocystidae</taxon>
        <taxon>Cystoisospora</taxon>
    </lineage>
</organism>
<protein>
    <submittedName>
        <fullName evidence="1">Pyridine nucleotide-disulfide oxidoreductase domain-containing protein</fullName>
    </submittedName>
</protein>
<sequence>MLVKSRERLGKTDISTPALAWISQANFRSVEILGRRGWVQASFTNKELRELLTDDEILTIVDPKDFADSLNDPSLEELSNSRLKQRSRGLFEQMLEN</sequence>
<dbReference type="Proteomes" id="UP000221165">
    <property type="component" value="Unassembled WGS sequence"/>
</dbReference>
<dbReference type="VEuPathDB" id="ToxoDB:CSUI_011297"/>
<dbReference type="GeneID" id="94434608"/>
<evidence type="ECO:0000313" key="1">
    <source>
        <dbReference type="EMBL" id="PHJ14893.1"/>
    </source>
</evidence>
<accession>A0A2C6KEU6</accession>
<dbReference type="Gene3D" id="3.50.50.60">
    <property type="entry name" value="FAD/NAD(P)-binding domain"/>
    <property type="match status" value="1"/>
</dbReference>
<dbReference type="EMBL" id="MIGC01010666">
    <property type="protein sequence ID" value="PHJ14893.1"/>
    <property type="molecule type" value="Genomic_DNA"/>
</dbReference>
<dbReference type="RefSeq" id="XP_067916627.1">
    <property type="nucleotide sequence ID" value="XM_068071397.1"/>
</dbReference>
<proteinExistence type="predicted"/>
<keyword evidence="2" id="KW-1185">Reference proteome</keyword>
<dbReference type="SUPFAM" id="SSF51905">
    <property type="entry name" value="FAD/NAD(P)-binding domain"/>
    <property type="match status" value="1"/>
</dbReference>
<dbReference type="InterPro" id="IPR036188">
    <property type="entry name" value="FAD/NAD-bd_sf"/>
</dbReference>
<comment type="caution">
    <text evidence="1">The sequence shown here is derived from an EMBL/GenBank/DDBJ whole genome shotgun (WGS) entry which is preliminary data.</text>
</comment>
<feature type="non-terminal residue" evidence="1">
    <location>
        <position position="97"/>
    </location>
</feature>
<name>A0A2C6KEU6_9APIC</name>
<evidence type="ECO:0000313" key="2">
    <source>
        <dbReference type="Proteomes" id="UP000221165"/>
    </source>
</evidence>